<reference evidence="2 3" key="1">
    <citation type="journal article" date="2016" name="Nat. Commun.">
        <title>Thousands of microbial genomes shed light on interconnected biogeochemical processes in an aquifer system.</title>
        <authorList>
            <person name="Anantharaman K."/>
            <person name="Brown C.T."/>
            <person name="Hug L.A."/>
            <person name="Sharon I."/>
            <person name="Castelle C.J."/>
            <person name="Probst A.J."/>
            <person name="Thomas B.C."/>
            <person name="Singh A."/>
            <person name="Wilkins M.J."/>
            <person name="Karaoz U."/>
            <person name="Brodie E.L."/>
            <person name="Williams K.H."/>
            <person name="Hubbard S.S."/>
            <person name="Banfield J.F."/>
        </authorList>
    </citation>
    <scope>NUCLEOTIDE SEQUENCE [LARGE SCALE GENOMIC DNA]</scope>
</reference>
<feature type="domain" description="Glycosyltransferase 2-like" evidence="1">
    <location>
        <begin position="7"/>
        <end position="144"/>
    </location>
</feature>
<name>A0A1G1ZIK9_9BACT</name>
<dbReference type="Pfam" id="PF00535">
    <property type="entry name" value="Glycos_transf_2"/>
    <property type="match status" value="1"/>
</dbReference>
<dbReference type="EMBL" id="MHJG01000004">
    <property type="protein sequence ID" value="OGY64335.1"/>
    <property type="molecule type" value="Genomic_DNA"/>
</dbReference>
<evidence type="ECO:0000313" key="3">
    <source>
        <dbReference type="Proteomes" id="UP000177960"/>
    </source>
</evidence>
<accession>A0A1G1ZIK9</accession>
<evidence type="ECO:0000259" key="1">
    <source>
        <dbReference type="Pfam" id="PF00535"/>
    </source>
</evidence>
<sequence>MSGYSGAKEIIVSDGGSSDKTIEIAKRQADTVLIHQGNQRQTIAAGRNFGAAAAQGEYLVFLDADILISDQDAFFSKARELFRADARLVGLTVALRVFPELETFWDKIIFSFLNVAYFVFNNVWGIGAASGEFQMIRKNNFKKIGGFNERLVAGEDHDMFRRLSKIGKTYFERTLTVYHTGRRAHAIGWPKLLWIWAKDSISIFLKGKAASKEWTEIR</sequence>
<protein>
    <recommendedName>
        <fullName evidence="1">Glycosyltransferase 2-like domain-containing protein</fullName>
    </recommendedName>
</protein>
<dbReference type="InterPro" id="IPR029044">
    <property type="entry name" value="Nucleotide-diphossugar_trans"/>
</dbReference>
<dbReference type="STRING" id="1798404.A3B92_00065"/>
<dbReference type="SUPFAM" id="SSF53448">
    <property type="entry name" value="Nucleotide-diphospho-sugar transferases"/>
    <property type="match status" value="1"/>
</dbReference>
<dbReference type="PANTHER" id="PTHR43630:SF2">
    <property type="entry name" value="GLYCOSYLTRANSFERASE"/>
    <property type="match status" value="1"/>
</dbReference>
<dbReference type="InterPro" id="IPR001173">
    <property type="entry name" value="Glyco_trans_2-like"/>
</dbReference>
<comment type="caution">
    <text evidence="2">The sequence shown here is derived from an EMBL/GenBank/DDBJ whole genome shotgun (WGS) entry which is preliminary data.</text>
</comment>
<dbReference type="PANTHER" id="PTHR43630">
    <property type="entry name" value="POLY-BETA-1,6-N-ACETYL-D-GLUCOSAMINE SYNTHASE"/>
    <property type="match status" value="1"/>
</dbReference>
<evidence type="ECO:0000313" key="2">
    <source>
        <dbReference type="EMBL" id="OGY64335.1"/>
    </source>
</evidence>
<organism evidence="2 3">
    <name type="scientific">Candidatus Harrisonbacteria bacterium RIFCSPHIGHO2_02_FULL_42_16</name>
    <dbReference type="NCBI Taxonomy" id="1798404"/>
    <lineage>
        <taxon>Bacteria</taxon>
        <taxon>Candidatus Harrisoniibacteriota</taxon>
    </lineage>
</organism>
<proteinExistence type="predicted"/>
<dbReference type="Proteomes" id="UP000177960">
    <property type="component" value="Unassembled WGS sequence"/>
</dbReference>
<gene>
    <name evidence="2" type="ORF">A3B92_00065</name>
</gene>
<dbReference type="AlphaFoldDB" id="A0A1G1ZIK9"/>
<dbReference type="Gene3D" id="3.90.550.10">
    <property type="entry name" value="Spore Coat Polysaccharide Biosynthesis Protein SpsA, Chain A"/>
    <property type="match status" value="1"/>
</dbReference>